<evidence type="ECO:0000313" key="2">
    <source>
        <dbReference type="Proteomes" id="UP000535937"/>
    </source>
</evidence>
<proteinExistence type="predicted"/>
<dbReference type="Proteomes" id="UP000535937">
    <property type="component" value="Unassembled WGS sequence"/>
</dbReference>
<dbReference type="RefSeq" id="WP_183464150.1">
    <property type="nucleotide sequence ID" value="NZ_JACHWZ010000075.1"/>
</dbReference>
<evidence type="ECO:0000313" key="1">
    <source>
        <dbReference type="EMBL" id="MBB3063735.1"/>
    </source>
</evidence>
<organism evidence="1 2">
    <name type="scientific">Microbulbifer rhizosphaerae</name>
    <dbReference type="NCBI Taxonomy" id="1562603"/>
    <lineage>
        <taxon>Bacteria</taxon>
        <taxon>Pseudomonadati</taxon>
        <taxon>Pseudomonadota</taxon>
        <taxon>Gammaproteobacteria</taxon>
        <taxon>Cellvibrionales</taxon>
        <taxon>Microbulbiferaceae</taxon>
        <taxon>Microbulbifer</taxon>
    </lineage>
</organism>
<protein>
    <submittedName>
        <fullName evidence="1">Uncharacterized protein</fullName>
    </submittedName>
</protein>
<sequence>MQNITITCAVLILIAFVSFYSQEIIQRHQKIVRDPVSEEVSAFPATSLRSGSLFEQKLKKEIVRFSLYRSFEDAIWITLDLNEGKMLIESRGFDMGAQQGKKLDLAVKVDSQYVKAVRTEIVESYLEAKKEEGEVGLDGSTWVIELTWNGKYYASDVWSPEFGPEHQLGSLLFDRAQQYASLGPLY</sequence>
<name>A0A7W4WGF5_9GAMM</name>
<dbReference type="AlphaFoldDB" id="A0A7W4WGF5"/>
<comment type="caution">
    <text evidence="1">The sequence shown here is derived from an EMBL/GenBank/DDBJ whole genome shotgun (WGS) entry which is preliminary data.</text>
</comment>
<gene>
    <name evidence="1" type="ORF">FHS09_004613</name>
</gene>
<keyword evidence="2" id="KW-1185">Reference proteome</keyword>
<accession>A0A7W4WGF5</accession>
<reference evidence="1 2" key="1">
    <citation type="submission" date="2020-08" db="EMBL/GenBank/DDBJ databases">
        <title>Genomic Encyclopedia of Type Strains, Phase III (KMG-III): the genomes of soil and plant-associated and newly described type strains.</title>
        <authorList>
            <person name="Whitman W."/>
        </authorList>
    </citation>
    <scope>NUCLEOTIDE SEQUENCE [LARGE SCALE GENOMIC DNA]</scope>
    <source>
        <strain evidence="1 2">CECT 8799</strain>
    </source>
</reference>
<dbReference type="EMBL" id="JACHWZ010000075">
    <property type="protein sequence ID" value="MBB3063735.1"/>
    <property type="molecule type" value="Genomic_DNA"/>
</dbReference>